<evidence type="ECO:0000313" key="3">
    <source>
        <dbReference type="EMBL" id="MFC4076209.1"/>
    </source>
</evidence>
<accession>A0ABV8JFY8</accession>
<dbReference type="InterPro" id="IPR002765">
    <property type="entry name" value="UPF0145_YbjQ-like"/>
</dbReference>
<dbReference type="HAMAP" id="MF_00338">
    <property type="entry name" value="UPF0145"/>
    <property type="match status" value="1"/>
</dbReference>
<name>A0ABV8JFY8_9BACL</name>
<dbReference type="PANTHER" id="PTHR34068">
    <property type="entry name" value="UPF0145 PROTEIN YBJQ"/>
    <property type="match status" value="1"/>
</dbReference>
<dbReference type="Gene3D" id="3.30.110.70">
    <property type="entry name" value="Hypothetical protein apc22750. Chain B"/>
    <property type="match status" value="1"/>
</dbReference>
<comment type="similarity">
    <text evidence="1 2">Belongs to the UPF0145 family.</text>
</comment>
<dbReference type="EMBL" id="JBHSAP010000007">
    <property type="protein sequence ID" value="MFC4076209.1"/>
    <property type="molecule type" value="Genomic_DNA"/>
</dbReference>
<sequence>MIIVTSEQVPNRKIKELKGYVKGNTVRAKHIGLDILAGLKNVVGGEIKDYSEMMAEAREIAIERMAAEAKAKGADAIIAFRLQSSSVMGGASEIIAYGTAVLLEAE</sequence>
<keyword evidence="4" id="KW-1185">Reference proteome</keyword>
<dbReference type="InterPro" id="IPR035439">
    <property type="entry name" value="UPF0145_dom_sf"/>
</dbReference>
<dbReference type="SUPFAM" id="SSF117782">
    <property type="entry name" value="YbjQ-like"/>
    <property type="match status" value="1"/>
</dbReference>
<evidence type="ECO:0000256" key="1">
    <source>
        <dbReference type="ARBA" id="ARBA00010751"/>
    </source>
</evidence>
<dbReference type="Proteomes" id="UP001595843">
    <property type="component" value="Unassembled WGS sequence"/>
</dbReference>
<comment type="caution">
    <text evidence="3">The sequence shown here is derived from an EMBL/GenBank/DDBJ whole genome shotgun (WGS) entry which is preliminary data.</text>
</comment>
<dbReference type="Pfam" id="PF01906">
    <property type="entry name" value="YbjQ_1"/>
    <property type="match status" value="1"/>
</dbReference>
<dbReference type="RefSeq" id="WP_380702856.1">
    <property type="nucleotide sequence ID" value="NZ_JBHSAP010000007.1"/>
</dbReference>
<gene>
    <name evidence="3" type="ORF">ACFOUO_05225</name>
</gene>
<evidence type="ECO:0000313" key="4">
    <source>
        <dbReference type="Proteomes" id="UP001595843"/>
    </source>
</evidence>
<proteinExistence type="inferred from homology"/>
<dbReference type="PANTHER" id="PTHR34068:SF2">
    <property type="entry name" value="UPF0145 PROTEIN SCO3412"/>
    <property type="match status" value="1"/>
</dbReference>
<protein>
    <recommendedName>
        <fullName evidence="2">UPF0145 protein ACFOUO_05225</fullName>
    </recommendedName>
</protein>
<evidence type="ECO:0000256" key="2">
    <source>
        <dbReference type="HAMAP-Rule" id="MF_00338"/>
    </source>
</evidence>
<organism evidence="3 4">
    <name type="scientific">Salinithrix halophila</name>
    <dbReference type="NCBI Taxonomy" id="1485204"/>
    <lineage>
        <taxon>Bacteria</taxon>
        <taxon>Bacillati</taxon>
        <taxon>Bacillota</taxon>
        <taxon>Bacilli</taxon>
        <taxon>Bacillales</taxon>
        <taxon>Thermoactinomycetaceae</taxon>
        <taxon>Salinithrix</taxon>
    </lineage>
</organism>
<reference evidence="4" key="1">
    <citation type="journal article" date="2019" name="Int. J. Syst. Evol. Microbiol.">
        <title>The Global Catalogue of Microorganisms (GCM) 10K type strain sequencing project: providing services to taxonomists for standard genome sequencing and annotation.</title>
        <authorList>
            <consortium name="The Broad Institute Genomics Platform"/>
            <consortium name="The Broad Institute Genome Sequencing Center for Infectious Disease"/>
            <person name="Wu L."/>
            <person name="Ma J."/>
        </authorList>
    </citation>
    <scope>NUCLEOTIDE SEQUENCE [LARGE SCALE GENOMIC DNA]</scope>
    <source>
        <strain evidence="4">IBRC-M 10813</strain>
    </source>
</reference>